<accession>A0A1V2ZYR9</accession>
<dbReference type="PROSITE" id="PS50206">
    <property type="entry name" value="RHODANESE_3"/>
    <property type="match status" value="2"/>
</dbReference>
<sequence>MSFRHFAVRSGVFALAAGLLATPVIVSAQLAEFPGRHLYERFGVEAIELFDLRGQFSGSTLVDVRPRAEFDVMRMRDAHHVNLHAPDFDERVRDLEAREGSPLVFYCNGRDSHRAYRAAARASDAGLDAVLAYDAGMNDWARSYPRFSRLFGEAVEDDDLIPDASFAARLLDGETFARRAQEDDSLLLDISGAGDEDDIALFGGRERVMPVNEPAALDDALRAAAADGDTLLIFDQHGQQVRWLQYRLRELGIEDERYYFLEGGMEAFYDEVMG</sequence>
<dbReference type="OrthoDB" id="9814704at2"/>
<dbReference type="SMART" id="SM00450">
    <property type="entry name" value="RHOD"/>
    <property type="match status" value="1"/>
</dbReference>
<dbReference type="STRING" id="252474.B1A74_06925"/>
<feature type="domain" description="Rhodanese" evidence="1">
    <location>
        <begin position="55"/>
        <end position="149"/>
    </location>
</feature>
<dbReference type="Proteomes" id="UP000189177">
    <property type="component" value="Unassembled WGS sequence"/>
</dbReference>
<dbReference type="InterPro" id="IPR001763">
    <property type="entry name" value="Rhodanese-like_dom"/>
</dbReference>
<dbReference type="EMBL" id="MUZR01000021">
    <property type="protein sequence ID" value="OOC10226.1"/>
    <property type="molecule type" value="Genomic_DNA"/>
</dbReference>
<dbReference type="RefSeq" id="WP_018946442.1">
    <property type="nucleotide sequence ID" value="NZ_MUZR01000021.1"/>
</dbReference>
<feature type="domain" description="Rhodanese" evidence="1">
    <location>
        <begin position="214"/>
        <end position="274"/>
    </location>
</feature>
<gene>
    <name evidence="2" type="ORF">B1A74_06925</name>
</gene>
<organism evidence="2 3">
    <name type="scientific">Thioalkalivibrio halophilus</name>
    <dbReference type="NCBI Taxonomy" id="252474"/>
    <lineage>
        <taxon>Bacteria</taxon>
        <taxon>Pseudomonadati</taxon>
        <taxon>Pseudomonadota</taxon>
        <taxon>Gammaproteobacteria</taxon>
        <taxon>Chromatiales</taxon>
        <taxon>Ectothiorhodospiraceae</taxon>
        <taxon>Thioalkalivibrio</taxon>
    </lineage>
</organism>
<evidence type="ECO:0000259" key="1">
    <source>
        <dbReference type="PROSITE" id="PS50206"/>
    </source>
</evidence>
<dbReference type="AlphaFoldDB" id="A0A1V2ZYR9"/>
<dbReference type="Pfam" id="PF00581">
    <property type="entry name" value="Rhodanese"/>
    <property type="match status" value="1"/>
</dbReference>
<dbReference type="Gene3D" id="3.40.250.10">
    <property type="entry name" value="Rhodanese-like domain"/>
    <property type="match status" value="1"/>
</dbReference>
<keyword evidence="3" id="KW-1185">Reference proteome</keyword>
<protein>
    <submittedName>
        <fullName evidence="2">Rhodanese</fullName>
    </submittedName>
</protein>
<dbReference type="SUPFAM" id="SSF52821">
    <property type="entry name" value="Rhodanese/Cell cycle control phosphatase"/>
    <property type="match status" value="1"/>
</dbReference>
<evidence type="ECO:0000313" key="3">
    <source>
        <dbReference type="Proteomes" id="UP000189177"/>
    </source>
</evidence>
<name>A0A1V2ZYR9_9GAMM</name>
<reference evidence="2 3" key="1">
    <citation type="submission" date="2017-02" db="EMBL/GenBank/DDBJ databases">
        <title>Genomic diversity within the haloalkaliphilic genus Thioalkalivibrio.</title>
        <authorList>
            <person name="Ahn A.-C."/>
            <person name="Meier-Kolthoff J."/>
            <person name="Overmars L."/>
            <person name="Richter M."/>
            <person name="Woyke T."/>
            <person name="Sorokin D.Y."/>
            <person name="Muyzer G."/>
        </authorList>
    </citation>
    <scope>NUCLEOTIDE SEQUENCE [LARGE SCALE GENOMIC DNA]</scope>
    <source>
        <strain evidence="2 3">HL17</strain>
    </source>
</reference>
<evidence type="ECO:0000313" key="2">
    <source>
        <dbReference type="EMBL" id="OOC10226.1"/>
    </source>
</evidence>
<dbReference type="InterPro" id="IPR036873">
    <property type="entry name" value="Rhodanese-like_dom_sf"/>
</dbReference>
<proteinExistence type="predicted"/>
<comment type="caution">
    <text evidence="2">The sequence shown here is derived from an EMBL/GenBank/DDBJ whole genome shotgun (WGS) entry which is preliminary data.</text>
</comment>
<dbReference type="CDD" id="cd00158">
    <property type="entry name" value="RHOD"/>
    <property type="match status" value="1"/>
</dbReference>